<evidence type="ECO:0000313" key="1">
    <source>
        <dbReference type="EMBL" id="MCY1079848.1"/>
    </source>
</evidence>
<dbReference type="EMBL" id="JAPNKA010000001">
    <property type="protein sequence ID" value="MCY1079848.1"/>
    <property type="molecule type" value="Genomic_DNA"/>
</dbReference>
<evidence type="ECO:0000313" key="2">
    <source>
        <dbReference type="Proteomes" id="UP001207654"/>
    </source>
</evidence>
<name>A0ABT4ADU8_9BACT</name>
<dbReference type="PROSITE" id="PS51257">
    <property type="entry name" value="PROKAR_LIPOPROTEIN"/>
    <property type="match status" value="1"/>
</dbReference>
<organism evidence="1 2">
    <name type="scientific">Archangium lansingense</name>
    <dbReference type="NCBI Taxonomy" id="2995310"/>
    <lineage>
        <taxon>Bacteria</taxon>
        <taxon>Pseudomonadati</taxon>
        <taxon>Myxococcota</taxon>
        <taxon>Myxococcia</taxon>
        <taxon>Myxococcales</taxon>
        <taxon>Cystobacterineae</taxon>
        <taxon>Archangiaceae</taxon>
        <taxon>Archangium</taxon>
    </lineage>
</organism>
<protein>
    <recommendedName>
        <fullName evidence="3">Lipoprotein</fullName>
    </recommendedName>
</protein>
<proteinExistence type="predicted"/>
<dbReference type="Proteomes" id="UP001207654">
    <property type="component" value="Unassembled WGS sequence"/>
</dbReference>
<comment type="caution">
    <text evidence="1">The sequence shown here is derived from an EMBL/GenBank/DDBJ whole genome shotgun (WGS) entry which is preliminary data.</text>
</comment>
<gene>
    <name evidence="1" type="ORF">OV287_35875</name>
</gene>
<dbReference type="RefSeq" id="WP_267538542.1">
    <property type="nucleotide sequence ID" value="NZ_JAPNKA010000001.1"/>
</dbReference>
<evidence type="ECO:0008006" key="3">
    <source>
        <dbReference type="Google" id="ProtNLM"/>
    </source>
</evidence>
<reference evidence="1 2" key="1">
    <citation type="submission" date="2022-11" db="EMBL/GenBank/DDBJ databases">
        <title>Minimal conservation of predation-associated metabolite biosynthetic gene clusters underscores biosynthetic potential of Myxococcota including descriptions for ten novel species: Archangium lansinium sp. nov., Myxococcus landrumus sp. nov., Nannocystis bai.</title>
        <authorList>
            <person name="Ahearne A."/>
            <person name="Stevens C."/>
            <person name="Phillips K."/>
        </authorList>
    </citation>
    <scope>NUCLEOTIDE SEQUENCE [LARGE SCALE GENOMIC DNA]</scope>
    <source>
        <strain evidence="1 2">MIWBW</strain>
    </source>
</reference>
<accession>A0ABT4ADU8</accession>
<keyword evidence="2" id="KW-1185">Reference proteome</keyword>
<sequence length="166" mass="17401">MSPRPSLLVLLGATLAAGCGAEPSSSGNRLGLELTISRAVADELGAFQVVVLPEGQSRRCGDIQRTCLNQQVKPQEALVIQGPNGTKARALRFEAGLQGGAQELTVDIPVGRDYVVVIEALSRSNPPRFLGSSCNYLESVSATRNEPLIAAAITLTAVECDPTFAP</sequence>